<organism evidence="2 3">
    <name type="scientific">Nyctereutes procyonoides</name>
    <name type="common">Raccoon dog</name>
    <name type="synonym">Canis procyonoides</name>
    <dbReference type="NCBI Taxonomy" id="34880"/>
    <lineage>
        <taxon>Eukaryota</taxon>
        <taxon>Metazoa</taxon>
        <taxon>Chordata</taxon>
        <taxon>Craniata</taxon>
        <taxon>Vertebrata</taxon>
        <taxon>Euteleostomi</taxon>
        <taxon>Mammalia</taxon>
        <taxon>Eutheria</taxon>
        <taxon>Laurasiatheria</taxon>
        <taxon>Carnivora</taxon>
        <taxon>Caniformia</taxon>
        <taxon>Canidae</taxon>
        <taxon>Nyctereutes</taxon>
    </lineage>
</organism>
<evidence type="ECO:0000313" key="2">
    <source>
        <dbReference type="EMBL" id="CAD7688459.1"/>
    </source>
</evidence>
<feature type="transmembrane region" description="Helical" evidence="1">
    <location>
        <begin position="36"/>
        <end position="54"/>
    </location>
</feature>
<protein>
    <submittedName>
        <fullName evidence="2">(raccoon dog) hypothetical protein</fullName>
    </submittedName>
</protein>
<keyword evidence="1" id="KW-0812">Transmembrane</keyword>
<sequence length="126" mass="14170">MMGSDQVSSKPGSSTYQVCNFGLKTTCSLCKRGPCFSLLFTLYILSLLILMTILQDKNHYYAHLIDEKQRPREVKGLAQCHKAGRSGYEHFSSLPLEYTLLAIALAAYDSLKPLVPNYIMVLTPKY</sequence>
<proteinExistence type="predicted"/>
<dbReference type="Proteomes" id="UP000645828">
    <property type="component" value="Unassembled WGS sequence"/>
</dbReference>
<dbReference type="EMBL" id="CAJHUB010000766">
    <property type="protein sequence ID" value="CAD7688459.1"/>
    <property type="molecule type" value="Genomic_DNA"/>
</dbReference>
<evidence type="ECO:0000313" key="3">
    <source>
        <dbReference type="Proteomes" id="UP000645828"/>
    </source>
</evidence>
<evidence type="ECO:0000256" key="1">
    <source>
        <dbReference type="SAM" id="Phobius"/>
    </source>
</evidence>
<keyword evidence="3" id="KW-1185">Reference proteome</keyword>
<name>A0A811ZIA5_NYCPR</name>
<reference evidence="2" key="1">
    <citation type="submission" date="2020-12" db="EMBL/GenBank/DDBJ databases">
        <authorList>
            <consortium name="Molecular Ecology Group"/>
        </authorList>
    </citation>
    <scope>NUCLEOTIDE SEQUENCE</scope>
    <source>
        <strain evidence="2">TBG_1078</strain>
    </source>
</reference>
<accession>A0A811ZIA5</accession>
<keyword evidence="1" id="KW-1133">Transmembrane helix</keyword>
<comment type="caution">
    <text evidence="2">The sequence shown here is derived from an EMBL/GenBank/DDBJ whole genome shotgun (WGS) entry which is preliminary data.</text>
</comment>
<keyword evidence="1" id="KW-0472">Membrane</keyword>
<dbReference type="AlphaFoldDB" id="A0A811ZIA5"/>
<gene>
    <name evidence="2" type="ORF">NYPRO_LOCUS21252</name>
</gene>